<dbReference type="Proteomes" id="UP000291343">
    <property type="component" value="Unassembled WGS sequence"/>
</dbReference>
<sequence length="69" mass="8047">MDFYVPEDSNCLCLVEARESWKWHVTENERVNEADAPLAGWQEAIYEAQPTPHEQEANRKQGKWSANLE</sequence>
<evidence type="ECO:0000256" key="1">
    <source>
        <dbReference type="SAM" id="MobiDB-lite"/>
    </source>
</evidence>
<gene>
    <name evidence="2" type="ORF">LSTR_LSTR017106</name>
</gene>
<dbReference type="EMBL" id="QKKF02021487">
    <property type="protein sequence ID" value="RZF38856.1"/>
    <property type="molecule type" value="Genomic_DNA"/>
</dbReference>
<proteinExistence type="predicted"/>
<reference evidence="2 3" key="1">
    <citation type="journal article" date="2017" name="Gigascience">
        <title>Genome sequence of the small brown planthopper, Laodelphax striatellus.</title>
        <authorList>
            <person name="Zhu J."/>
            <person name="Jiang F."/>
            <person name="Wang X."/>
            <person name="Yang P."/>
            <person name="Bao Y."/>
            <person name="Zhao W."/>
            <person name="Wang W."/>
            <person name="Lu H."/>
            <person name="Wang Q."/>
            <person name="Cui N."/>
            <person name="Li J."/>
            <person name="Chen X."/>
            <person name="Luo L."/>
            <person name="Yu J."/>
            <person name="Kang L."/>
            <person name="Cui F."/>
        </authorList>
    </citation>
    <scope>NUCLEOTIDE SEQUENCE [LARGE SCALE GENOMIC DNA]</scope>
    <source>
        <strain evidence="2">Lst14</strain>
    </source>
</reference>
<evidence type="ECO:0000313" key="3">
    <source>
        <dbReference type="Proteomes" id="UP000291343"/>
    </source>
</evidence>
<organism evidence="2 3">
    <name type="scientific">Laodelphax striatellus</name>
    <name type="common">Small brown planthopper</name>
    <name type="synonym">Delphax striatella</name>
    <dbReference type="NCBI Taxonomy" id="195883"/>
    <lineage>
        <taxon>Eukaryota</taxon>
        <taxon>Metazoa</taxon>
        <taxon>Ecdysozoa</taxon>
        <taxon>Arthropoda</taxon>
        <taxon>Hexapoda</taxon>
        <taxon>Insecta</taxon>
        <taxon>Pterygota</taxon>
        <taxon>Neoptera</taxon>
        <taxon>Paraneoptera</taxon>
        <taxon>Hemiptera</taxon>
        <taxon>Auchenorrhyncha</taxon>
        <taxon>Fulgoroidea</taxon>
        <taxon>Delphacidae</taxon>
        <taxon>Criomorphinae</taxon>
        <taxon>Laodelphax</taxon>
    </lineage>
</organism>
<accession>A0A482X009</accession>
<dbReference type="AlphaFoldDB" id="A0A482X009"/>
<feature type="region of interest" description="Disordered" evidence="1">
    <location>
        <begin position="48"/>
        <end position="69"/>
    </location>
</feature>
<protein>
    <submittedName>
        <fullName evidence="2">Uncharacterized protein</fullName>
    </submittedName>
</protein>
<comment type="caution">
    <text evidence="2">The sequence shown here is derived from an EMBL/GenBank/DDBJ whole genome shotgun (WGS) entry which is preliminary data.</text>
</comment>
<dbReference type="InParanoid" id="A0A482X009"/>
<evidence type="ECO:0000313" key="2">
    <source>
        <dbReference type="EMBL" id="RZF38856.1"/>
    </source>
</evidence>
<keyword evidence="3" id="KW-1185">Reference proteome</keyword>
<name>A0A482X009_LAOST</name>